<accession>A0A5B7F9D8</accession>
<sequence>MVVMVGCVVVVPTCYNGGSVLVSFPPPLSGWTCMMLRKKKQLHISNNTDIRSTILRLYFYIAADALLGAYLMGTVVEGTWTAGVWVLEVMTAAPIQGSAAHRRPARLLDPQTRCLASFTSVRRKRRSQLIWSLLCNGQHMLALTVMSRCTRRYNL</sequence>
<dbReference type="Proteomes" id="UP000324222">
    <property type="component" value="Unassembled WGS sequence"/>
</dbReference>
<keyword evidence="1" id="KW-1133">Transmembrane helix</keyword>
<dbReference type="EMBL" id="VSRR010005152">
    <property type="protein sequence ID" value="MPC41693.1"/>
    <property type="molecule type" value="Genomic_DNA"/>
</dbReference>
<evidence type="ECO:0000313" key="3">
    <source>
        <dbReference type="Proteomes" id="UP000324222"/>
    </source>
</evidence>
<proteinExistence type="predicted"/>
<keyword evidence="1" id="KW-0812">Transmembrane</keyword>
<keyword evidence="3" id="KW-1185">Reference proteome</keyword>
<reference evidence="2 3" key="1">
    <citation type="submission" date="2019-05" db="EMBL/GenBank/DDBJ databases">
        <title>Another draft genome of Portunus trituberculatus and its Hox gene families provides insights of decapod evolution.</title>
        <authorList>
            <person name="Jeong J.-H."/>
            <person name="Song I."/>
            <person name="Kim S."/>
            <person name="Choi T."/>
            <person name="Kim D."/>
            <person name="Ryu S."/>
            <person name="Kim W."/>
        </authorList>
    </citation>
    <scope>NUCLEOTIDE SEQUENCE [LARGE SCALE GENOMIC DNA]</scope>
    <source>
        <tissue evidence="2">Muscle</tissue>
    </source>
</reference>
<comment type="caution">
    <text evidence="2">The sequence shown here is derived from an EMBL/GenBank/DDBJ whole genome shotgun (WGS) entry which is preliminary data.</text>
</comment>
<gene>
    <name evidence="2" type="ORF">E2C01_035293</name>
</gene>
<protein>
    <submittedName>
        <fullName evidence="2">Uncharacterized protein</fullName>
    </submittedName>
</protein>
<keyword evidence="1" id="KW-0472">Membrane</keyword>
<evidence type="ECO:0000313" key="2">
    <source>
        <dbReference type="EMBL" id="MPC41693.1"/>
    </source>
</evidence>
<dbReference type="AlphaFoldDB" id="A0A5B7F9D8"/>
<name>A0A5B7F9D8_PORTR</name>
<evidence type="ECO:0000256" key="1">
    <source>
        <dbReference type="SAM" id="Phobius"/>
    </source>
</evidence>
<organism evidence="2 3">
    <name type="scientific">Portunus trituberculatus</name>
    <name type="common">Swimming crab</name>
    <name type="synonym">Neptunus trituberculatus</name>
    <dbReference type="NCBI Taxonomy" id="210409"/>
    <lineage>
        <taxon>Eukaryota</taxon>
        <taxon>Metazoa</taxon>
        <taxon>Ecdysozoa</taxon>
        <taxon>Arthropoda</taxon>
        <taxon>Crustacea</taxon>
        <taxon>Multicrustacea</taxon>
        <taxon>Malacostraca</taxon>
        <taxon>Eumalacostraca</taxon>
        <taxon>Eucarida</taxon>
        <taxon>Decapoda</taxon>
        <taxon>Pleocyemata</taxon>
        <taxon>Brachyura</taxon>
        <taxon>Eubrachyura</taxon>
        <taxon>Portunoidea</taxon>
        <taxon>Portunidae</taxon>
        <taxon>Portuninae</taxon>
        <taxon>Portunus</taxon>
    </lineage>
</organism>
<feature type="transmembrane region" description="Helical" evidence="1">
    <location>
        <begin position="57"/>
        <end position="76"/>
    </location>
</feature>